<evidence type="ECO:0000313" key="2">
    <source>
        <dbReference type="EMBL" id="GFT66332.1"/>
    </source>
</evidence>
<keyword evidence="3" id="KW-1185">Reference proteome</keyword>
<feature type="non-terminal residue" evidence="2">
    <location>
        <position position="33"/>
    </location>
</feature>
<name>A0A8X6TX61_NEPPI</name>
<dbReference type="Proteomes" id="UP000887013">
    <property type="component" value="Unassembled WGS sequence"/>
</dbReference>
<evidence type="ECO:0000313" key="3">
    <source>
        <dbReference type="Proteomes" id="UP000887013"/>
    </source>
</evidence>
<dbReference type="EMBL" id="BMAW01068905">
    <property type="protein sequence ID" value="GFT66332.1"/>
    <property type="molecule type" value="Genomic_DNA"/>
</dbReference>
<dbReference type="AlphaFoldDB" id="A0A8X6TX61"/>
<reference evidence="2" key="1">
    <citation type="submission" date="2020-08" db="EMBL/GenBank/DDBJ databases">
        <title>Multicomponent nature underlies the extraordinary mechanical properties of spider dragline silk.</title>
        <authorList>
            <person name="Kono N."/>
            <person name="Nakamura H."/>
            <person name="Mori M."/>
            <person name="Yoshida Y."/>
            <person name="Ohtoshi R."/>
            <person name="Malay A.D."/>
            <person name="Moran D.A.P."/>
            <person name="Tomita M."/>
            <person name="Numata K."/>
            <person name="Arakawa K."/>
        </authorList>
    </citation>
    <scope>NUCLEOTIDE SEQUENCE</scope>
</reference>
<accession>A0A8X6TX61</accession>
<feature type="region of interest" description="Disordered" evidence="1">
    <location>
        <begin position="1"/>
        <end position="33"/>
    </location>
</feature>
<evidence type="ECO:0000256" key="1">
    <source>
        <dbReference type="SAM" id="MobiDB-lite"/>
    </source>
</evidence>
<protein>
    <submittedName>
        <fullName evidence="2">Uncharacterized protein</fullName>
    </submittedName>
</protein>
<organism evidence="2 3">
    <name type="scientific">Nephila pilipes</name>
    <name type="common">Giant wood spider</name>
    <name type="synonym">Nephila maculata</name>
    <dbReference type="NCBI Taxonomy" id="299642"/>
    <lineage>
        <taxon>Eukaryota</taxon>
        <taxon>Metazoa</taxon>
        <taxon>Ecdysozoa</taxon>
        <taxon>Arthropoda</taxon>
        <taxon>Chelicerata</taxon>
        <taxon>Arachnida</taxon>
        <taxon>Araneae</taxon>
        <taxon>Araneomorphae</taxon>
        <taxon>Entelegynae</taxon>
        <taxon>Araneoidea</taxon>
        <taxon>Nephilidae</taxon>
        <taxon>Nephila</taxon>
    </lineage>
</organism>
<sequence>MSKNKSMELDFESDHTRGGEPTKGEKASAENST</sequence>
<gene>
    <name evidence="2" type="ORF">NPIL_306361</name>
</gene>
<comment type="caution">
    <text evidence="2">The sequence shown here is derived from an EMBL/GenBank/DDBJ whole genome shotgun (WGS) entry which is preliminary data.</text>
</comment>
<proteinExistence type="predicted"/>